<keyword evidence="6 9" id="KW-0067">ATP-binding</keyword>
<evidence type="ECO:0000256" key="5">
    <source>
        <dbReference type="ARBA" id="ARBA00022777"/>
    </source>
</evidence>
<dbReference type="GO" id="GO:0004674">
    <property type="term" value="F:protein serine/threonine kinase activity"/>
    <property type="evidence" value="ECO:0007669"/>
    <property type="project" value="UniProtKB-KW"/>
</dbReference>
<keyword evidence="3" id="KW-0808">Transferase</keyword>
<sequence length="569" mass="58263">MRGVGNELLGGRYRLVEQLGAGGMSVVWRGYDEVLGRQVAIKVLASRLAAERSFRHRLRVEAKAAARLIHPHITNVYDFGESWDGDVPVPYVVMELVDGQSLEARLARHGTLPWRHAVAACAEVASALAAAHARGVVHRDVTPGNVMLTPTGAKVVDFGISALAGESDTDPDGKLLGTPAYLAPERLDAGQVSAATDVYALGLLLYRCLAGRLPWEADTTTQMLRNHRHADPAPLPPVEGLPDEVAQLCRRCLAKAPDDRPSSADVARTLAAAVGLAGVVPVSPAPDGAADRPADELAVAGTTILPGTTATGALPGSSGLSAPGRLERWWSGRTPGVRRRVAATVAGAALLMVTGVGWAASGGSPATGDEPTNLAMGNQPAAPCQVEYAVRTDSGQAFDAELTLTNDGQTRQGWTLTFALPGDQTMVGGEPAAWRQAGRDVTVRPPADTDTLAPGAAVSIALTGTYATANALPVRFHLDGLPCEVRVSGVAGQQQVGGGVAGAHPAGAAPPPATAGGAGRTEKVGHGGSGNRGNGNNGNGNGNNGNNGNGNNGNGNNSNDDDDDGDDDD</sequence>
<feature type="binding site" evidence="9">
    <location>
        <position position="42"/>
    </location>
    <ligand>
        <name>ATP</name>
        <dbReference type="ChEBI" id="CHEBI:30616"/>
    </ligand>
</feature>
<dbReference type="GO" id="GO:0004553">
    <property type="term" value="F:hydrolase activity, hydrolyzing O-glycosyl compounds"/>
    <property type="evidence" value="ECO:0007669"/>
    <property type="project" value="InterPro"/>
</dbReference>
<reference evidence="13" key="1">
    <citation type="submission" date="2020-08" db="EMBL/GenBank/DDBJ databases">
        <title>Whole genome shotgun sequence of Polymorphospora rubra NBRC 101157.</title>
        <authorList>
            <person name="Komaki H."/>
            <person name="Tamura T."/>
        </authorList>
    </citation>
    <scope>NUCLEOTIDE SEQUENCE</scope>
    <source>
        <strain evidence="13">NBRC 101157</strain>
    </source>
</reference>
<dbReference type="GO" id="GO:0005524">
    <property type="term" value="F:ATP binding"/>
    <property type="evidence" value="ECO:0007669"/>
    <property type="project" value="UniProtKB-UniRule"/>
</dbReference>
<evidence type="ECO:0000313" key="13">
    <source>
        <dbReference type="EMBL" id="BCJ64664.1"/>
    </source>
</evidence>
<dbReference type="PROSITE" id="PS50011">
    <property type="entry name" value="PROTEIN_KINASE_DOM"/>
    <property type="match status" value="1"/>
</dbReference>
<dbReference type="PANTHER" id="PTHR43289:SF6">
    <property type="entry name" value="SERINE_THREONINE-PROTEIN KINASE NEKL-3"/>
    <property type="match status" value="1"/>
</dbReference>
<gene>
    <name evidence="13" type="ORF">Prubr_16850</name>
</gene>
<dbReference type="GO" id="GO:0005975">
    <property type="term" value="P:carbohydrate metabolic process"/>
    <property type="evidence" value="ECO:0007669"/>
    <property type="project" value="InterPro"/>
</dbReference>
<dbReference type="PROSITE" id="PS00109">
    <property type="entry name" value="PROTEIN_KINASE_TYR"/>
    <property type="match status" value="1"/>
</dbReference>
<evidence type="ECO:0000313" key="14">
    <source>
        <dbReference type="Proteomes" id="UP000680866"/>
    </source>
</evidence>
<dbReference type="EMBL" id="AP023359">
    <property type="protein sequence ID" value="BCJ64664.1"/>
    <property type="molecule type" value="Genomic_DNA"/>
</dbReference>
<dbReference type="PANTHER" id="PTHR43289">
    <property type="entry name" value="MITOGEN-ACTIVATED PROTEIN KINASE KINASE KINASE 20-RELATED"/>
    <property type="match status" value="1"/>
</dbReference>
<feature type="domain" description="CBM2" evidence="12">
    <location>
        <begin position="377"/>
        <end position="486"/>
    </location>
</feature>
<dbReference type="InterPro" id="IPR011009">
    <property type="entry name" value="Kinase-like_dom_sf"/>
</dbReference>
<accession>A0A810MVT6</accession>
<organism evidence="13 14">
    <name type="scientific">Polymorphospora rubra</name>
    <dbReference type="NCBI Taxonomy" id="338584"/>
    <lineage>
        <taxon>Bacteria</taxon>
        <taxon>Bacillati</taxon>
        <taxon>Actinomycetota</taxon>
        <taxon>Actinomycetes</taxon>
        <taxon>Micromonosporales</taxon>
        <taxon>Micromonosporaceae</taxon>
        <taxon>Polymorphospora</taxon>
    </lineage>
</organism>
<feature type="domain" description="Protein kinase" evidence="11">
    <location>
        <begin position="13"/>
        <end position="274"/>
    </location>
</feature>
<protein>
    <recommendedName>
        <fullName evidence="1">non-specific serine/threonine protein kinase</fullName>
        <ecNumber evidence="1">2.7.11.1</ecNumber>
    </recommendedName>
</protein>
<dbReference type="InterPro" id="IPR008965">
    <property type="entry name" value="CBM2/CBM3_carb-bd_dom_sf"/>
</dbReference>
<feature type="compositionally biased region" description="Acidic residues" evidence="10">
    <location>
        <begin position="559"/>
        <end position="569"/>
    </location>
</feature>
<dbReference type="Pfam" id="PF00069">
    <property type="entry name" value="Pkinase"/>
    <property type="match status" value="1"/>
</dbReference>
<dbReference type="SUPFAM" id="SSF56112">
    <property type="entry name" value="Protein kinase-like (PK-like)"/>
    <property type="match status" value="1"/>
</dbReference>
<keyword evidence="14" id="KW-1185">Reference proteome</keyword>
<evidence type="ECO:0000256" key="7">
    <source>
        <dbReference type="ARBA" id="ARBA00047899"/>
    </source>
</evidence>
<dbReference type="PROSITE" id="PS00107">
    <property type="entry name" value="PROTEIN_KINASE_ATP"/>
    <property type="match status" value="1"/>
</dbReference>
<dbReference type="FunFam" id="3.30.200.20:FF:000035">
    <property type="entry name" value="Serine/threonine protein kinase Stk1"/>
    <property type="match status" value="1"/>
</dbReference>
<dbReference type="CDD" id="cd14014">
    <property type="entry name" value="STKc_PknB_like"/>
    <property type="match status" value="1"/>
</dbReference>
<dbReference type="InterPro" id="IPR012291">
    <property type="entry name" value="CBM2_carb-bd_dom_sf"/>
</dbReference>
<dbReference type="KEGG" id="pry:Prubr_16850"/>
<comment type="catalytic activity">
    <reaction evidence="7">
        <text>L-threonyl-[protein] + ATP = O-phospho-L-threonyl-[protein] + ADP + H(+)</text>
        <dbReference type="Rhea" id="RHEA:46608"/>
        <dbReference type="Rhea" id="RHEA-COMP:11060"/>
        <dbReference type="Rhea" id="RHEA-COMP:11605"/>
        <dbReference type="ChEBI" id="CHEBI:15378"/>
        <dbReference type="ChEBI" id="CHEBI:30013"/>
        <dbReference type="ChEBI" id="CHEBI:30616"/>
        <dbReference type="ChEBI" id="CHEBI:61977"/>
        <dbReference type="ChEBI" id="CHEBI:456216"/>
        <dbReference type="EC" id="2.7.11.1"/>
    </reaction>
</comment>
<dbReference type="InterPro" id="IPR008266">
    <property type="entry name" value="Tyr_kinase_AS"/>
</dbReference>
<evidence type="ECO:0000256" key="8">
    <source>
        <dbReference type="ARBA" id="ARBA00048679"/>
    </source>
</evidence>
<dbReference type="PROSITE" id="PS51173">
    <property type="entry name" value="CBM2"/>
    <property type="match status" value="1"/>
</dbReference>
<evidence type="ECO:0000256" key="6">
    <source>
        <dbReference type="ARBA" id="ARBA00022840"/>
    </source>
</evidence>
<dbReference type="Pfam" id="PF00553">
    <property type="entry name" value="CBM_2"/>
    <property type="match status" value="1"/>
</dbReference>
<keyword evidence="5" id="KW-0418">Kinase</keyword>
<feature type="region of interest" description="Disordered" evidence="10">
    <location>
        <begin position="495"/>
        <end position="569"/>
    </location>
</feature>
<dbReference type="Gene3D" id="3.30.200.20">
    <property type="entry name" value="Phosphorylase Kinase, domain 1"/>
    <property type="match status" value="1"/>
</dbReference>
<dbReference type="SMART" id="SM00637">
    <property type="entry name" value="CBD_II"/>
    <property type="match status" value="1"/>
</dbReference>
<dbReference type="RefSeq" id="WP_212823298.1">
    <property type="nucleotide sequence ID" value="NZ_AP023359.1"/>
</dbReference>
<keyword evidence="2" id="KW-0723">Serine/threonine-protein kinase</keyword>
<evidence type="ECO:0000259" key="11">
    <source>
        <dbReference type="PROSITE" id="PS50011"/>
    </source>
</evidence>
<dbReference type="Gene3D" id="2.60.40.290">
    <property type="match status" value="1"/>
</dbReference>
<dbReference type="Gene3D" id="1.10.510.10">
    <property type="entry name" value="Transferase(Phosphotransferase) domain 1"/>
    <property type="match status" value="1"/>
</dbReference>
<dbReference type="Proteomes" id="UP000680866">
    <property type="component" value="Chromosome"/>
</dbReference>
<evidence type="ECO:0000256" key="3">
    <source>
        <dbReference type="ARBA" id="ARBA00022679"/>
    </source>
</evidence>
<feature type="compositionally biased region" description="Gly residues" evidence="10">
    <location>
        <begin position="526"/>
        <end position="553"/>
    </location>
</feature>
<evidence type="ECO:0000256" key="9">
    <source>
        <dbReference type="PROSITE-ProRule" id="PRU10141"/>
    </source>
</evidence>
<dbReference type="InterPro" id="IPR017441">
    <property type="entry name" value="Protein_kinase_ATP_BS"/>
</dbReference>
<evidence type="ECO:0000256" key="10">
    <source>
        <dbReference type="SAM" id="MobiDB-lite"/>
    </source>
</evidence>
<dbReference type="SUPFAM" id="SSF49384">
    <property type="entry name" value="Carbohydrate-binding domain"/>
    <property type="match status" value="1"/>
</dbReference>
<dbReference type="InterPro" id="IPR001919">
    <property type="entry name" value="CBD2"/>
</dbReference>
<proteinExistence type="predicted"/>
<dbReference type="AlphaFoldDB" id="A0A810MVT6"/>
<dbReference type="EC" id="2.7.11.1" evidence="1"/>
<dbReference type="GO" id="GO:0030247">
    <property type="term" value="F:polysaccharide binding"/>
    <property type="evidence" value="ECO:0007669"/>
    <property type="project" value="UniProtKB-UniRule"/>
</dbReference>
<dbReference type="InterPro" id="IPR000719">
    <property type="entry name" value="Prot_kinase_dom"/>
</dbReference>
<evidence type="ECO:0000256" key="1">
    <source>
        <dbReference type="ARBA" id="ARBA00012513"/>
    </source>
</evidence>
<evidence type="ECO:0000259" key="12">
    <source>
        <dbReference type="PROSITE" id="PS51173"/>
    </source>
</evidence>
<evidence type="ECO:0000256" key="2">
    <source>
        <dbReference type="ARBA" id="ARBA00022527"/>
    </source>
</evidence>
<comment type="catalytic activity">
    <reaction evidence="8">
        <text>L-seryl-[protein] + ATP = O-phospho-L-seryl-[protein] + ADP + H(+)</text>
        <dbReference type="Rhea" id="RHEA:17989"/>
        <dbReference type="Rhea" id="RHEA-COMP:9863"/>
        <dbReference type="Rhea" id="RHEA-COMP:11604"/>
        <dbReference type="ChEBI" id="CHEBI:15378"/>
        <dbReference type="ChEBI" id="CHEBI:29999"/>
        <dbReference type="ChEBI" id="CHEBI:30616"/>
        <dbReference type="ChEBI" id="CHEBI:83421"/>
        <dbReference type="ChEBI" id="CHEBI:456216"/>
        <dbReference type="EC" id="2.7.11.1"/>
    </reaction>
</comment>
<name>A0A810MVT6_9ACTN</name>
<evidence type="ECO:0000256" key="4">
    <source>
        <dbReference type="ARBA" id="ARBA00022741"/>
    </source>
</evidence>
<keyword evidence="4 9" id="KW-0547">Nucleotide-binding</keyword>